<protein>
    <submittedName>
        <fullName evidence="3">Uncharacterized protein</fullName>
    </submittedName>
</protein>
<feature type="compositionally biased region" description="Polar residues" evidence="1">
    <location>
        <begin position="38"/>
        <end position="57"/>
    </location>
</feature>
<name>A0A915DEJ1_9BILA</name>
<dbReference type="AlphaFoldDB" id="A0A915DEJ1"/>
<dbReference type="WBParaSite" id="jg18596">
    <property type="protein sequence ID" value="jg18596"/>
    <property type="gene ID" value="jg18596"/>
</dbReference>
<reference evidence="3" key="1">
    <citation type="submission" date="2022-11" db="UniProtKB">
        <authorList>
            <consortium name="WormBaseParasite"/>
        </authorList>
    </citation>
    <scope>IDENTIFICATION</scope>
</reference>
<evidence type="ECO:0000313" key="3">
    <source>
        <dbReference type="WBParaSite" id="jg18596"/>
    </source>
</evidence>
<dbReference type="Proteomes" id="UP000887574">
    <property type="component" value="Unplaced"/>
</dbReference>
<keyword evidence="2" id="KW-1185">Reference proteome</keyword>
<sequence length="82" mass="8867">MYTNSKARAVFGISCEGRTRPLWYLYWSTIVQYRHGTGDSTSSVLTGERTTGESSTMAAEEETGAGTTWIAELEDSSSSSSA</sequence>
<evidence type="ECO:0000313" key="2">
    <source>
        <dbReference type="Proteomes" id="UP000887574"/>
    </source>
</evidence>
<proteinExistence type="predicted"/>
<accession>A0A915DEJ1</accession>
<organism evidence="2 3">
    <name type="scientific">Ditylenchus dipsaci</name>
    <dbReference type="NCBI Taxonomy" id="166011"/>
    <lineage>
        <taxon>Eukaryota</taxon>
        <taxon>Metazoa</taxon>
        <taxon>Ecdysozoa</taxon>
        <taxon>Nematoda</taxon>
        <taxon>Chromadorea</taxon>
        <taxon>Rhabditida</taxon>
        <taxon>Tylenchina</taxon>
        <taxon>Tylenchomorpha</taxon>
        <taxon>Sphaerularioidea</taxon>
        <taxon>Anguinidae</taxon>
        <taxon>Anguininae</taxon>
        <taxon>Ditylenchus</taxon>
    </lineage>
</organism>
<evidence type="ECO:0000256" key="1">
    <source>
        <dbReference type="SAM" id="MobiDB-lite"/>
    </source>
</evidence>
<feature type="region of interest" description="Disordered" evidence="1">
    <location>
        <begin position="38"/>
        <end position="82"/>
    </location>
</feature>